<feature type="region of interest" description="Disordered" evidence="1">
    <location>
        <begin position="101"/>
        <end position="134"/>
    </location>
</feature>
<keyword evidence="3" id="KW-1185">Reference proteome</keyword>
<sequence length="366" mass="42180">MQAAVHGKLHAALEDDLSFLFPFEQQQQPGIYNDTTINQQERPCFSFGSTISSRSWHFEKSDNPPSTQLQHLVHTQPIHLISPQILFNEEFLNLENIDSQSHSTGTKAAKGNVTKTASGKEKKSSGSTRSSSFTSLFSNDDTASTYRSSYNNNDIFQKSNDNDNDFDIIDSKKYETNTSLQKNIKIFQQNLEFNEFAYGQDYYPHTTNYTYSKPSNAHDSVNTKSMDLYYPHQCQYLPHMESIHSFNNRHYGNNKSVNCNKNNIPQNNNNYNNDNGPDNIYEADPFIDEPQVPTYYYPLEIAFDIEKSPPPQLQKLNSEELQFLKTLNGKLSRYTSAYSFSASNDQDYYDKVRFQEISYKFSKTYS</sequence>
<dbReference type="HOGENOM" id="CLU_889059_0_0_1"/>
<name>H0GX35_SACCK</name>
<evidence type="ECO:0000313" key="2">
    <source>
        <dbReference type="EMBL" id="EHN01624.1"/>
    </source>
</evidence>
<dbReference type="EMBL" id="AGVY01000279">
    <property type="protein sequence ID" value="EHN01624.1"/>
    <property type="molecule type" value="Genomic_DNA"/>
</dbReference>
<dbReference type="PhylomeDB" id="H0GX35"/>
<feature type="compositionally biased region" description="Low complexity" evidence="1">
    <location>
        <begin position="125"/>
        <end position="134"/>
    </location>
</feature>
<evidence type="ECO:0000256" key="1">
    <source>
        <dbReference type="SAM" id="MobiDB-lite"/>
    </source>
</evidence>
<organism evidence="2 3">
    <name type="scientific">Saccharomyces cerevisiae x Saccharomyces kudriavzevii (strain VIN7)</name>
    <name type="common">Yeast</name>
    <dbReference type="NCBI Taxonomy" id="1095631"/>
    <lineage>
        <taxon>Eukaryota</taxon>
        <taxon>Fungi</taxon>
        <taxon>Dikarya</taxon>
        <taxon>Ascomycota</taxon>
        <taxon>Saccharomycotina</taxon>
        <taxon>Saccharomycetes</taxon>
        <taxon>Saccharomycetales</taxon>
        <taxon>Saccharomycetaceae</taxon>
        <taxon>Saccharomyces</taxon>
    </lineage>
</organism>
<proteinExistence type="predicted"/>
<dbReference type="Proteomes" id="UP000009009">
    <property type="component" value="Unassembled WGS sequence"/>
</dbReference>
<dbReference type="AlphaFoldDB" id="H0GX35"/>
<reference evidence="2 3" key="1">
    <citation type="journal article" date="2012" name="FEMS Yeast Res.">
        <title>The genome sequence of the wine yeast VIN7 reveals an allotriploid hybrid genome with Saccharomyces cerevisiae and Saccharomyces kudriavzevii origins.</title>
        <authorList>
            <person name="Borneman A.R."/>
            <person name="Desany B.A."/>
            <person name="Riches D."/>
            <person name="Affourtit J.P."/>
            <person name="Forgan A.H."/>
            <person name="Pretorius I.S."/>
            <person name="Egholm M."/>
            <person name="Chambers P.J."/>
        </authorList>
    </citation>
    <scope>NUCLEOTIDE SEQUENCE [LARGE SCALE GENOMIC DNA]</scope>
    <source>
        <strain evidence="2 3">VIN7</strain>
    </source>
</reference>
<evidence type="ECO:0000313" key="3">
    <source>
        <dbReference type="Proteomes" id="UP000009009"/>
    </source>
</evidence>
<dbReference type="OrthoDB" id="4036215at2759"/>
<protein>
    <submittedName>
        <fullName evidence="2">Ime1p</fullName>
    </submittedName>
</protein>
<accession>H0GX35</accession>
<gene>
    <name evidence="2" type="ORF">VIN7_8112</name>
</gene>
<comment type="caution">
    <text evidence="2">The sequence shown here is derived from an EMBL/GenBank/DDBJ whole genome shotgun (WGS) entry which is preliminary data.</text>
</comment>